<accession>A0A1V9ZLA6</accession>
<dbReference type="PANTHER" id="PTHR46586:SF3">
    <property type="entry name" value="ANKYRIN REPEAT-CONTAINING PROTEIN"/>
    <property type="match status" value="1"/>
</dbReference>
<dbReference type="OrthoDB" id="10621620at2759"/>
<dbReference type="EMBL" id="JNBS01001844">
    <property type="protein sequence ID" value="OQR98756.1"/>
    <property type="molecule type" value="Genomic_DNA"/>
</dbReference>
<protein>
    <submittedName>
        <fullName evidence="1">Ankyrin repeat</fullName>
    </submittedName>
</protein>
<sequence length="155" mass="17621">MAWPLTAYLNVISVDPSDIYDDASDFQHEVEENIWIDVFEFGWDGNFKQKRVALFIQGKCMSNSDELTRFLEYPVALATAVAFGGHLCLLEYIVDNHDVCTTSAMDNAAENGHFDVVKWLHENRAEGCTTRAMDGAAYRGDFNMIKYLHENRLEG</sequence>
<evidence type="ECO:0000313" key="2">
    <source>
        <dbReference type="Proteomes" id="UP000243217"/>
    </source>
</evidence>
<gene>
    <name evidence="1" type="ORF">THRCLA_21877</name>
</gene>
<dbReference type="AlphaFoldDB" id="A0A1V9ZLA6"/>
<proteinExistence type="predicted"/>
<comment type="caution">
    <text evidence="1">The sequence shown here is derived from an EMBL/GenBank/DDBJ whole genome shotgun (WGS) entry which is preliminary data.</text>
</comment>
<dbReference type="InterPro" id="IPR052050">
    <property type="entry name" value="SecEffector_AnkRepeat"/>
</dbReference>
<name>A0A1V9ZLA6_9STRA</name>
<reference evidence="1 2" key="1">
    <citation type="journal article" date="2014" name="Genome Biol. Evol.">
        <title>The secreted proteins of Achlya hypogyna and Thraustotheca clavata identify the ancestral oomycete secretome and reveal gene acquisitions by horizontal gene transfer.</title>
        <authorList>
            <person name="Misner I."/>
            <person name="Blouin N."/>
            <person name="Leonard G."/>
            <person name="Richards T.A."/>
            <person name="Lane C.E."/>
        </authorList>
    </citation>
    <scope>NUCLEOTIDE SEQUENCE [LARGE SCALE GENOMIC DNA]</scope>
    <source>
        <strain evidence="1 2">ATCC 34112</strain>
    </source>
</reference>
<dbReference type="PANTHER" id="PTHR46586">
    <property type="entry name" value="ANKYRIN REPEAT-CONTAINING PROTEIN"/>
    <property type="match status" value="1"/>
</dbReference>
<dbReference type="Gene3D" id="1.25.40.20">
    <property type="entry name" value="Ankyrin repeat-containing domain"/>
    <property type="match status" value="1"/>
</dbReference>
<dbReference type="Proteomes" id="UP000243217">
    <property type="component" value="Unassembled WGS sequence"/>
</dbReference>
<dbReference type="SUPFAM" id="SSF140860">
    <property type="entry name" value="Pseudo ankyrin repeat-like"/>
    <property type="match status" value="1"/>
</dbReference>
<dbReference type="InterPro" id="IPR002110">
    <property type="entry name" value="Ankyrin_rpt"/>
</dbReference>
<dbReference type="InterPro" id="IPR036770">
    <property type="entry name" value="Ankyrin_rpt-contain_sf"/>
</dbReference>
<dbReference type="Pfam" id="PF13637">
    <property type="entry name" value="Ank_4"/>
    <property type="match status" value="1"/>
</dbReference>
<evidence type="ECO:0000313" key="1">
    <source>
        <dbReference type="EMBL" id="OQR98756.1"/>
    </source>
</evidence>
<organism evidence="1 2">
    <name type="scientific">Thraustotheca clavata</name>
    <dbReference type="NCBI Taxonomy" id="74557"/>
    <lineage>
        <taxon>Eukaryota</taxon>
        <taxon>Sar</taxon>
        <taxon>Stramenopiles</taxon>
        <taxon>Oomycota</taxon>
        <taxon>Saprolegniomycetes</taxon>
        <taxon>Saprolegniales</taxon>
        <taxon>Achlyaceae</taxon>
        <taxon>Thraustotheca</taxon>
    </lineage>
</organism>
<keyword evidence="2" id="KW-1185">Reference proteome</keyword>